<sequence>MSDPTPVNAQRLQNFLGSLAGSDFDLEFQEYENELVYPTQSGIIFINLNNDNVLQIRGQWRGIATDDDSFSTLVSMVQECNNYRSGPKAYMLPMDNNQRFSVGAEVNLVVSQGATECQLGTFYETALTMIMGLFQELDMAVPNLVTWKEN</sequence>
<dbReference type="Proteomes" id="UP000010301">
    <property type="component" value="Unassembled WGS sequence"/>
</dbReference>
<organism evidence="1 2">
    <name type="scientific">Gleimia coleocanis DSM 15436</name>
    <dbReference type="NCBI Taxonomy" id="525245"/>
    <lineage>
        <taxon>Bacteria</taxon>
        <taxon>Bacillati</taxon>
        <taxon>Actinomycetota</taxon>
        <taxon>Actinomycetes</taxon>
        <taxon>Actinomycetales</taxon>
        <taxon>Actinomycetaceae</taxon>
        <taxon>Gleimia</taxon>
    </lineage>
</organism>
<keyword evidence="2" id="KW-1185">Reference proteome</keyword>
<gene>
    <name evidence="1" type="ORF">HMPREF0044_0282</name>
</gene>
<accession>C0VYP2</accession>
<protein>
    <recommendedName>
        <fullName evidence="3">Bacterial sensory transduction regulator</fullName>
    </recommendedName>
</protein>
<dbReference type="AlphaFoldDB" id="C0VYP2"/>
<dbReference type="RefSeq" id="WP_006547279.1">
    <property type="nucleotide sequence ID" value="NZ_DS999545.1"/>
</dbReference>
<dbReference type="OrthoDB" id="3255760at2"/>
<evidence type="ECO:0000313" key="1">
    <source>
        <dbReference type="EMBL" id="EEH64545.1"/>
    </source>
</evidence>
<dbReference type="InterPro" id="IPR022272">
    <property type="entry name" value="Lipocalin_CS"/>
</dbReference>
<name>C0VYP2_9ACTO</name>
<dbReference type="HOGENOM" id="CLU_108795_1_0_11"/>
<dbReference type="eggNOG" id="ENOG5031H1I">
    <property type="taxonomic scope" value="Bacteria"/>
</dbReference>
<reference evidence="1 2" key="1">
    <citation type="submission" date="2009-01" db="EMBL/GenBank/DDBJ databases">
        <authorList>
            <person name="Qin X."/>
            <person name="Bachman B."/>
            <person name="Battles P."/>
            <person name="Bell A."/>
            <person name="Bess C."/>
            <person name="Bickham C."/>
            <person name="Chaboub L."/>
            <person name="Chen D."/>
            <person name="Coyle M."/>
            <person name="Deiros D.R."/>
            <person name="Dinh H."/>
            <person name="Forbes L."/>
            <person name="Fowler G."/>
            <person name="Francisco L."/>
            <person name="Fu Q."/>
            <person name="Gubbala S."/>
            <person name="Hale W."/>
            <person name="Han Y."/>
            <person name="Hemphill L."/>
            <person name="Highlander S.K."/>
            <person name="Hirani K."/>
            <person name="Hogues M."/>
            <person name="Jackson L."/>
            <person name="Jakkamsetti A."/>
            <person name="Javaid M."/>
            <person name="Jiang H."/>
            <person name="Korchina V."/>
            <person name="Kovar C."/>
            <person name="Lara F."/>
            <person name="Lee S."/>
            <person name="Mata R."/>
            <person name="Mathew T."/>
            <person name="Moen C."/>
            <person name="Morales K."/>
            <person name="Munidasa M."/>
            <person name="Nazareth L."/>
            <person name="Ngo R."/>
            <person name="Nguyen L."/>
            <person name="Okwuonu G."/>
            <person name="Ongeri F."/>
            <person name="Patil S."/>
            <person name="Petrosino J."/>
            <person name="Pham C."/>
            <person name="Pham P."/>
            <person name="Pu L.-L."/>
            <person name="Puazo M."/>
            <person name="Raj R."/>
            <person name="Reid J."/>
            <person name="Rouhana J."/>
            <person name="Saada N."/>
            <person name="Shang Y."/>
            <person name="Simmons D."/>
            <person name="Thornton R."/>
            <person name="Warren J."/>
            <person name="Weissenberger G."/>
            <person name="Zhang J."/>
            <person name="Zhang L."/>
            <person name="Zhou C."/>
            <person name="Zhu D."/>
            <person name="Muzny D."/>
            <person name="Worley K."/>
            <person name="Gibbs R."/>
        </authorList>
    </citation>
    <scope>NUCLEOTIDE SEQUENCE [LARGE SCALE GENOMIC DNA]</scope>
    <source>
        <strain evidence="1 2">DSM 15436</strain>
    </source>
</reference>
<evidence type="ECO:0000313" key="2">
    <source>
        <dbReference type="Proteomes" id="UP000010301"/>
    </source>
</evidence>
<dbReference type="STRING" id="525245.HMPREF0044_0282"/>
<dbReference type="Pfam" id="PF10722">
    <property type="entry name" value="YbjN"/>
    <property type="match status" value="1"/>
</dbReference>
<evidence type="ECO:0008006" key="3">
    <source>
        <dbReference type="Google" id="ProtNLM"/>
    </source>
</evidence>
<proteinExistence type="predicted"/>
<dbReference type="InterPro" id="IPR019660">
    <property type="entry name" value="Put_sensory_transdc_reg_YbjN"/>
</dbReference>
<dbReference type="EMBL" id="ACFG01000004">
    <property type="protein sequence ID" value="EEH64545.1"/>
    <property type="molecule type" value="Genomic_DNA"/>
</dbReference>
<comment type="caution">
    <text evidence="1">The sequence shown here is derived from an EMBL/GenBank/DDBJ whole genome shotgun (WGS) entry which is preliminary data.</text>
</comment>
<dbReference type="PROSITE" id="PS00213">
    <property type="entry name" value="LIPOCALIN"/>
    <property type="match status" value="1"/>
</dbReference>